<keyword evidence="3" id="KW-0460">Magnesium</keyword>
<dbReference type="CDD" id="cd00684">
    <property type="entry name" value="Terpene_cyclase_plant_C1"/>
    <property type="match status" value="1"/>
</dbReference>
<feature type="domain" description="Terpene synthase metal-binding" evidence="7">
    <location>
        <begin position="267"/>
        <end position="504"/>
    </location>
</feature>
<dbReference type="SFLD" id="SFLDG01019">
    <property type="entry name" value="Terpene_Cyclase_Like_1_C_Termi"/>
    <property type="match status" value="1"/>
</dbReference>
<dbReference type="AlphaFoldDB" id="A0A6P4A0H9"/>
<dbReference type="GO" id="GO:0000287">
    <property type="term" value="F:magnesium ion binding"/>
    <property type="evidence" value="ECO:0007669"/>
    <property type="project" value="InterPro"/>
</dbReference>
<dbReference type="GO" id="GO:0016102">
    <property type="term" value="P:diterpenoid biosynthetic process"/>
    <property type="evidence" value="ECO:0007669"/>
    <property type="project" value="InterPro"/>
</dbReference>
<dbReference type="InterPro" id="IPR008949">
    <property type="entry name" value="Isoprenoid_synthase_dom_sf"/>
</dbReference>
<gene>
    <name evidence="9" type="primary">LOC107421480</name>
</gene>
<dbReference type="InterPro" id="IPR008930">
    <property type="entry name" value="Terpenoid_cyclase/PrenylTrfase"/>
</dbReference>
<reference evidence="8" key="1">
    <citation type="submission" date="2025-05" db="UniProtKB">
        <authorList>
            <consortium name="RefSeq"/>
        </authorList>
    </citation>
    <scope>NUCLEOTIDE SEQUENCE [LARGE SCALE GENOMIC DNA]</scope>
</reference>
<comment type="cofactor">
    <cofactor evidence="1">
        <name>Mg(2+)</name>
        <dbReference type="ChEBI" id="CHEBI:18420"/>
    </cofactor>
</comment>
<name>A0A6P4A0H9_ZIZJJ</name>
<dbReference type="InterPro" id="IPR036965">
    <property type="entry name" value="Terpene_synth_N_sf"/>
</dbReference>
<evidence type="ECO:0000259" key="7">
    <source>
        <dbReference type="Pfam" id="PF03936"/>
    </source>
</evidence>
<dbReference type="GeneID" id="107421480"/>
<protein>
    <submittedName>
        <fullName evidence="9">Alpha-farnesene synthase</fullName>
    </submittedName>
</protein>
<dbReference type="GO" id="GO:0010333">
    <property type="term" value="F:terpene synthase activity"/>
    <property type="evidence" value="ECO:0007669"/>
    <property type="project" value="InterPro"/>
</dbReference>
<sequence>METERAILHCQTNSQVFDINNNQRRSANYKPNVWNYDFLESLNSEYYVEKYRTQAEKYTENVKEIFDETKELQSMLELVDSLRKLGLAHKFEKEIKKALDTVASTENSNPLIGTDLYLTSLYFRLLRQHGYQVSQDLFSRFMGENGLLKKITLNIKGMLELFEASNLALEGEHILEEAKSHTFETLKSISISDLDDDCEAAKLVAHSLEVSLQWRVHWFDVRWQINAYEKDKNMNNVLLQLAKLNFNVVQAIHQKDLKESSRWWNSQGLSKKLYFARDRLVESFMCAVGVASQPKYTYLRKWLTKVVNFILIVDDIYDIYGSLEELKQFTRAVDRWDVSETEELPECMKLCFQSLYDTTNEIANEIEMENGWKQVLPHLHKAWADFCKSLFVEAEWYHKGYTPSLQEYLSNACISSSGPVLLLHSFFSEKYEAKQEMINFLEKNHDLVYQISLLIRLCNDLGTSAAEQERGDAPSSIVCYMQEMNVSEDIAQKHIKGMVSKTWQKINEKSFSLVSSLPSLVNVTTNVARVAHSLYQSGDGITVQDRKTKNKFLSLVVEPFELK</sequence>
<feature type="coiled-coil region" evidence="5">
    <location>
        <begin position="48"/>
        <end position="108"/>
    </location>
</feature>
<proteinExistence type="predicted"/>
<keyword evidence="5" id="KW-0175">Coiled coil</keyword>
<accession>A0A6P4A0H9</accession>
<keyword evidence="4" id="KW-0456">Lyase</keyword>
<dbReference type="RefSeq" id="XP_015886220.1">
    <property type="nucleotide sequence ID" value="XM_016030734.4"/>
</dbReference>
<dbReference type="InParanoid" id="A0A6P4A0H9"/>
<evidence type="ECO:0000256" key="3">
    <source>
        <dbReference type="ARBA" id="ARBA00022842"/>
    </source>
</evidence>
<dbReference type="InterPro" id="IPR034741">
    <property type="entry name" value="Terpene_cyclase-like_1_C"/>
</dbReference>
<dbReference type="PANTHER" id="PTHR31225">
    <property type="entry name" value="OS04G0344100 PROTEIN-RELATED"/>
    <property type="match status" value="1"/>
</dbReference>
<dbReference type="Proteomes" id="UP001652623">
    <property type="component" value="Chromosome 1"/>
</dbReference>
<dbReference type="InterPro" id="IPR001906">
    <property type="entry name" value="Terpene_synth_N"/>
</dbReference>
<dbReference type="Gene3D" id="1.10.600.10">
    <property type="entry name" value="Farnesyl Diphosphate Synthase"/>
    <property type="match status" value="1"/>
</dbReference>
<evidence type="ECO:0000313" key="9">
    <source>
        <dbReference type="RefSeq" id="XP_015886220.1"/>
    </source>
</evidence>
<keyword evidence="8" id="KW-1185">Reference proteome</keyword>
<dbReference type="Pfam" id="PF03936">
    <property type="entry name" value="Terpene_synth_C"/>
    <property type="match status" value="1"/>
</dbReference>
<dbReference type="InterPro" id="IPR044814">
    <property type="entry name" value="Terpene_cyclase_plant_C1"/>
</dbReference>
<dbReference type="SUPFAM" id="SSF48239">
    <property type="entry name" value="Terpenoid cyclases/Protein prenyltransferases"/>
    <property type="match status" value="1"/>
</dbReference>
<dbReference type="InterPro" id="IPR005630">
    <property type="entry name" value="Terpene_synthase_metal-bd"/>
</dbReference>
<dbReference type="KEGG" id="zju:107421480"/>
<dbReference type="FunFam" id="1.10.600.10:FF:000007">
    <property type="entry name" value="Isoprene synthase, chloroplastic"/>
    <property type="match status" value="1"/>
</dbReference>
<dbReference type="InterPro" id="IPR050148">
    <property type="entry name" value="Terpene_synthase-like"/>
</dbReference>
<dbReference type="Pfam" id="PF01397">
    <property type="entry name" value="Terpene_synth"/>
    <property type="match status" value="1"/>
</dbReference>
<dbReference type="PANTHER" id="PTHR31225:SF94">
    <property type="entry name" value="ALPHA-FARNESENE SYNTHASE"/>
    <property type="match status" value="1"/>
</dbReference>
<keyword evidence="2" id="KW-0479">Metal-binding</keyword>
<evidence type="ECO:0000256" key="1">
    <source>
        <dbReference type="ARBA" id="ARBA00001946"/>
    </source>
</evidence>
<feature type="domain" description="Terpene synthase N-terminal" evidence="6">
    <location>
        <begin position="33"/>
        <end position="208"/>
    </location>
</feature>
<organism evidence="8 9">
    <name type="scientific">Ziziphus jujuba</name>
    <name type="common">Chinese jujube</name>
    <name type="synonym">Ziziphus sativa</name>
    <dbReference type="NCBI Taxonomy" id="326968"/>
    <lineage>
        <taxon>Eukaryota</taxon>
        <taxon>Viridiplantae</taxon>
        <taxon>Streptophyta</taxon>
        <taxon>Embryophyta</taxon>
        <taxon>Tracheophyta</taxon>
        <taxon>Spermatophyta</taxon>
        <taxon>Magnoliopsida</taxon>
        <taxon>eudicotyledons</taxon>
        <taxon>Gunneridae</taxon>
        <taxon>Pentapetalae</taxon>
        <taxon>rosids</taxon>
        <taxon>fabids</taxon>
        <taxon>Rosales</taxon>
        <taxon>Rhamnaceae</taxon>
        <taxon>Paliureae</taxon>
        <taxon>Ziziphus</taxon>
    </lineage>
</organism>
<evidence type="ECO:0000256" key="4">
    <source>
        <dbReference type="ARBA" id="ARBA00023239"/>
    </source>
</evidence>
<reference evidence="9" key="2">
    <citation type="submission" date="2025-08" db="UniProtKB">
        <authorList>
            <consortium name="RefSeq"/>
        </authorList>
    </citation>
    <scope>IDENTIFICATION</scope>
    <source>
        <tissue evidence="9">Seedling</tissue>
    </source>
</reference>
<evidence type="ECO:0000259" key="6">
    <source>
        <dbReference type="Pfam" id="PF01397"/>
    </source>
</evidence>
<evidence type="ECO:0000256" key="2">
    <source>
        <dbReference type="ARBA" id="ARBA00022723"/>
    </source>
</evidence>
<dbReference type="Gene3D" id="1.50.10.130">
    <property type="entry name" value="Terpene synthase, N-terminal domain"/>
    <property type="match status" value="1"/>
</dbReference>
<evidence type="ECO:0000256" key="5">
    <source>
        <dbReference type="SAM" id="Coils"/>
    </source>
</evidence>
<dbReference type="SFLD" id="SFLDS00005">
    <property type="entry name" value="Isoprenoid_Synthase_Type_I"/>
    <property type="match status" value="1"/>
</dbReference>
<dbReference type="SUPFAM" id="SSF48576">
    <property type="entry name" value="Terpenoid synthases"/>
    <property type="match status" value="1"/>
</dbReference>
<evidence type="ECO:0000313" key="8">
    <source>
        <dbReference type="Proteomes" id="UP001652623"/>
    </source>
</evidence>